<dbReference type="EMBL" id="JAODUP010000355">
    <property type="protein sequence ID" value="KAK2151668.1"/>
    <property type="molecule type" value="Genomic_DNA"/>
</dbReference>
<sequence>MVIGLLNIAYPESPRCGRGITAGVRSRRFSKESTNGQRNKTFRPQLAGRVVSMSVSSKQTADDWRDWRSEVRSVVGDVGQSECLPLGASLYLVVDGHSSRKMTRMSEQWNATDNT</sequence>
<gene>
    <name evidence="1" type="ORF">LSH36_355g01046</name>
</gene>
<name>A0AAD9JEH6_9ANNE</name>
<dbReference type="AlphaFoldDB" id="A0AAD9JEH6"/>
<accession>A0AAD9JEH6</accession>
<keyword evidence="2" id="KW-1185">Reference proteome</keyword>
<reference evidence="1" key="1">
    <citation type="journal article" date="2023" name="Mol. Biol. Evol.">
        <title>Third-Generation Sequencing Reveals the Adaptive Role of the Epigenome in Three Deep-Sea Polychaetes.</title>
        <authorList>
            <person name="Perez M."/>
            <person name="Aroh O."/>
            <person name="Sun Y."/>
            <person name="Lan Y."/>
            <person name="Juniper S.K."/>
            <person name="Young C.R."/>
            <person name="Angers B."/>
            <person name="Qian P.Y."/>
        </authorList>
    </citation>
    <scope>NUCLEOTIDE SEQUENCE</scope>
    <source>
        <strain evidence="1">P08H-3</strain>
    </source>
</reference>
<organism evidence="1 2">
    <name type="scientific">Paralvinella palmiformis</name>
    <dbReference type="NCBI Taxonomy" id="53620"/>
    <lineage>
        <taxon>Eukaryota</taxon>
        <taxon>Metazoa</taxon>
        <taxon>Spiralia</taxon>
        <taxon>Lophotrochozoa</taxon>
        <taxon>Annelida</taxon>
        <taxon>Polychaeta</taxon>
        <taxon>Sedentaria</taxon>
        <taxon>Canalipalpata</taxon>
        <taxon>Terebellida</taxon>
        <taxon>Terebelliformia</taxon>
        <taxon>Alvinellidae</taxon>
        <taxon>Paralvinella</taxon>
    </lineage>
</organism>
<evidence type="ECO:0000313" key="2">
    <source>
        <dbReference type="Proteomes" id="UP001208570"/>
    </source>
</evidence>
<protein>
    <submittedName>
        <fullName evidence="1">Uncharacterized protein</fullName>
    </submittedName>
</protein>
<proteinExistence type="predicted"/>
<dbReference type="Proteomes" id="UP001208570">
    <property type="component" value="Unassembled WGS sequence"/>
</dbReference>
<evidence type="ECO:0000313" key="1">
    <source>
        <dbReference type="EMBL" id="KAK2151668.1"/>
    </source>
</evidence>
<comment type="caution">
    <text evidence="1">The sequence shown here is derived from an EMBL/GenBank/DDBJ whole genome shotgun (WGS) entry which is preliminary data.</text>
</comment>